<dbReference type="GO" id="GO:0003677">
    <property type="term" value="F:DNA binding"/>
    <property type="evidence" value="ECO:0007669"/>
    <property type="project" value="UniProtKB-KW"/>
</dbReference>
<dbReference type="PANTHER" id="PTHR30603">
    <property type="entry name" value="RNA POLYMERASE SIGMA FACTOR RPO"/>
    <property type="match status" value="1"/>
</dbReference>
<dbReference type="Gene3D" id="1.10.601.10">
    <property type="entry name" value="RNA Polymerase Primary Sigma Factor"/>
    <property type="match status" value="1"/>
</dbReference>
<dbReference type="GO" id="GO:0006352">
    <property type="term" value="P:DNA-templated transcription initiation"/>
    <property type="evidence" value="ECO:0007669"/>
    <property type="project" value="InterPro"/>
</dbReference>
<dbReference type="InterPro" id="IPR000943">
    <property type="entry name" value="RNA_pol_sigma70"/>
</dbReference>
<keyword evidence="4" id="KW-0804">Transcription</keyword>
<dbReference type="InterPro" id="IPR007627">
    <property type="entry name" value="RNA_pol_sigma70_r2"/>
</dbReference>
<evidence type="ECO:0000259" key="5">
    <source>
        <dbReference type="PROSITE" id="PS00715"/>
    </source>
</evidence>
<dbReference type="PRINTS" id="PR00046">
    <property type="entry name" value="SIGMA70FCT"/>
</dbReference>
<dbReference type="Pfam" id="PF04542">
    <property type="entry name" value="Sigma70_r2"/>
    <property type="match status" value="1"/>
</dbReference>
<dbReference type="SUPFAM" id="SSF88946">
    <property type="entry name" value="Sigma2 domain of RNA polymerase sigma factors"/>
    <property type="match status" value="1"/>
</dbReference>
<dbReference type="GO" id="GO:0016987">
    <property type="term" value="F:sigma factor activity"/>
    <property type="evidence" value="ECO:0007669"/>
    <property type="project" value="UniProtKB-KW"/>
</dbReference>
<dbReference type="InterPro" id="IPR036388">
    <property type="entry name" value="WH-like_DNA-bd_sf"/>
</dbReference>
<dbReference type="InterPro" id="IPR009042">
    <property type="entry name" value="RNA_pol_sigma70_r1_2"/>
</dbReference>
<dbReference type="RefSeq" id="WP_241716288.1">
    <property type="nucleotide sequence ID" value="NZ_JALBUF010000016.1"/>
</dbReference>
<dbReference type="InterPro" id="IPR014284">
    <property type="entry name" value="RNA_pol_sigma-70_dom"/>
</dbReference>
<dbReference type="Pfam" id="PF04545">
    <property type="entry name" value="Sigma70_r4"/>
    <property type="match status" value="1"/>
</dbReference>
<keyword evidence="1" id="KW-0805">Transcription regulation</keyword>
<organism evidence="6 7">
    <name type="scientific">Sulfoacidibacillus ferrooxidans</name>
    <dbReference type="NCBI Taxonomy" id="2005001"/>
    <lineage>
        <taxon>Bacteria</taxon>
        <taxon>Bacillati</taxon>
        <taxon>Bacillota</taxon>
        <taxon>Bacilli</taxon>
        <taxon>Bacillales</taxon>
        <taxon>Alicyclobacillaceae</taxon>
        <taxon>Sulfoacidibacillus</taxon>
    </lineage>
</organism>
<keyword evidence="7" id="KW-1185">Reference proteome</keyword>
<dbReference type="Proteomes" id="UP001139263">
    <property type="component" value="Unassembled WGS sequence"/>
</dbReference>
<dbReference type="Gene3D" id="1.10.10.10">
    <property type="entry name" value="Winged helix-like DNA-binding domain superfamily/Winged helix DNA-binding domain"/>
    <property type="match status" value="1"/>
</dbReference>
<evidence type="ECO:0000256" key="1">
    <source>
        <dbReference type="ARBA" id="ARBA00023015"/>
    </source>
</evidence>
<dbReference type="SUPFAM" id="SSF88659">
    <property type="entry name" value="Sigma3 and sigma4 domains of RNA polymerase sigma factors"/>
    <property type="match status" value="1"/>
</dbReference>
<dbReference type="InterPro" id="IPR013324">
    <property type="entry name" value="RNA_pol_sigma_r3/r4-like"/>
</dbReference>
<dbReference type="PIRSF" id="PIRSF000770">
    <property type="entry name" value="RNA_pol_sigma-SigE/K"/>
    <property type="match status" value="1"/>
</dbReference>
<dbReference type="PANTHER" id="PTHR30603:SF60">
    <property type="entry name" value="RNA POLYMERASE SIGMA FACTOR RPOD"/>
    <property type="match status" value="1"/>
</dbReference>
<dbReference type="AlphaFoldDB" id="A0A9X1VBQ2"/>
<reference evidence="6" key="1">
    <citation type="submission" date="2022-03" db="EMBL/GenBank/DDBJ databases">
        <title>Draft Genome Sequence of Firmicute Strain S0AB, a Heterotrophic Iron/Sulfur-Oxidizing Extreme Acidophile.</title>
        <authorList>
            <person name="Vergara E."/>
            <person name="Pakostova E."/>
            <person name="Johnson D.B."/>
            <person name="Holmes D.S."/>
        </authorList>
    </citation>
    <scope>NUCLEOTIDE SEQUENCE</scope>
    <source>
        <strain evidence="6">S0AB</strain>
    </source>
</reference>
<evidence type="ECO:0000256" key="2">
    <source>
        <dbReference type="ARBA" id="ARBA00023082"/>
    </source>
</evidence>
<gene>
    <name evidence="6" type="primary">sigA_2</name>
    <name evidence="6" type="ORF">MM817_02831</name>
</gene>
<evidence type="ECO:0000256" key="3">
    <source>
        <dbReference type="ARBA" id="ARBA00023125"/>
    </source>
</evidence>
<keyword evidence="2" id="KW-0731">Sigma factor</keyword>
<evidence type="ECO:0000256" key="4">
    <source>
        <dbReference type="ARBA" id="ARBA00023163"/>
    </source>
</evidence>
<dbReference type="InterPro" id="IPR013325">
    <property type="entry name" value="RNA_pol_sigma_r2"/>
</dbReference>
<evidence type="ECO:0000313" key="7">
    <source>
        <dbReference type="Proteomes" id="UP001139263"/>
    </source>
</evidence>
<dbReference type="NCBIfam" id="TIGR02937">
    <property type="entry name" value="sigma70-ECF"/>
    <property type="match status" value="1"/>
</dbReference>
<accession>A0A9X1VBQ2</accession>
<comment type="caution">
    <text evidence="6">The sequence shown here is derived from an EMBL/GenBank/DDBJ whole genome shotgun (WGS) entry which is preliminary data.</text>
</comment>
<dbReference type="CDD" id="cd06171">
    <property type="entry name" value="Sigma70_r4"/>
    <property type="match status" value="1"/>
</dbReference>
<dbReference type="PROSITE" id="PS00715">
    <property type="entry name" value="SIGMA70_1"/>
    <property type="match status" value="1"/>
</dbReference>
<dbReference type="InterPro" id="IPR050239">
    <property type="entry name" value="Sigma-70_RNA_pol_init_factors"/>
</dbReference>
<dbReference type="Pfam" id="PF00140">
    <property type="entry name" value="Sigma70_r1_2"/>
    <property type="match status" value="1"/>
</dbReference>
<feature type="domain" description="RNA polymerase sigma-70" evidence="5">
    <location>
        <begin position="76"/>
        <end position="89"/>
    </location>
</feature>
<sequence length="279" mass="32392">MRDEKTETHVKKHDVVSDYLVQINQVRLLLDEEEVSLSRLALTGEQTAMNQLIEANLRLVVSIAKRYNGRGLDFEDVIQEGNLGLIKAAQKFNPNLGYKFSTYAVWWIQESIKRAMANKSKIVRFPAHGFNDFLKLRKIVISRFLEYGKYPSNKCLAAELGRNIEYVTLLRIWLNEPMSMEMTLSDEMPLPLKEMIPDQKMEDILDTLTKNEQQQQMMGLLEQLTDREQKILRLRYGFDGREPMTLAGTGRELGMTREGIRQIQNKALSKLRIMINNEH</sequence>
<proteinExistence type="predicted"/>
<keyword evidence="3" id="KW-0238">DNA-binding</keyword>
<dbReference type="EMBL" id="JALBUF010000016">
    <property type="protein sequence ID" value="MCI0184534.1"/>
    <property type="molecule type" value="Genomic_DNA"/>
</dbReference>
<evidence type="ECO:0000313" key="6">
    <source>
        <dbReference type="EMBL" id="MCI0184534.1"/>
    </source>
</evidence>
<name>A0A9X1VBQ2_9BACL</name>
<protein>
    <submittedName>
        <fullName evidence="6">RNA polymerase sigma factor SigA</fullName>
    </submittedName>
</protein>
<dbReference type="InterPro" id="IPR007630">
    <property type="entry name" value="RNA_pol_sigma70_r4"/>
</dbReference>